<feature type="repeat" description="TPR" evidence="2">
    <location>
        <begin position="87"/>
        <end position="120"/>
    </location>
</feature>
<dbReference type="Proteomes" id="UP000237003">
    <property type="component" value="Unassembled WGS sequence"/>
</dbReference>
<dbReference type="InterPro" id="IPR005415">
    <property type="entry name" value="T3SS_Ca_resp_chp_LcrH/SycD"/>
</dbReference>
<dbReference type="InterPro" id="IPR019734">
    <property type="entry name" value="TPR_rpt"/>
</dbReference>
<sequence length="190" mass="22162">MIVWGRRAVVNKDVSPEELLNSFNIGDSDELLMEFMKTGASRKQMHALPENLMEGFYTCAYDYYAQGKLDLAEQFFKFLFMYDLYNADYAFGLGAVYQLKEQYQRALDIYAVAFALSKDDYRCMFEAGQCNMQLRYIGRAKKCFELVIEHEQDVQLVEKAKAYLESIDCIKNLSEVIAKEESEDNEWNNK</sequence>
<comment type="similarity">
    <text evidence="1">Belongs to the LcrH/SycD chaperone family.</text>
</comment>
<dbReference type="NCBIfam" id="TIGR02552">
    <property type="entry name" value="LcrH_SycD"/>
    <property type="match status" value="1"/>
</dbReference>
<proteinExistence type="inferred from homology"/>
<reference evidence="3 4" key="1">
    <citation type="submission" date="2018-01" db="EMBL/GenBank/DDBJ databases">
        <title>Complete genome sequences of 14 Citrobacter spp. isolated from plant in Canada.</title>
        <authorList>
            <person name="Bhandare S.G."/>
            <person name="Colavecchio A."/>
            <person name="Jeukens J."/>
            <person name="Emond-Rheault J.-G."/>
            <person name="Freschi L."/>
            <person name="Hamel J."/>
            <person name="Kukavica-Ibrulj I."/>
            <person name="Levesque R."/>
            <person name="Goodridge L."/>
        </authorList>
    </citation>
    <scope>NUCLEOTIDE SEQUENCE [LARGE SCALE GENOMIC DNA]</scope>
    <source>
        <strain evidence="3 4">S1285</strain>
    </source>
</reference>
<dbReference type="InterPro" id="IPR011716">
    <property type="entry name" value="TPR-3"/>
</dbReference>
<name>A0A2S4S2K1_CITAM</name>
<gene>
    <name evidence="3" type="ORF">C3430_03040</name>
</gene>
<keyword evidence="2" id="KW-0802">TPR repeat</keyword>
<dbReference type="AlphaFoldDB" id="A0A2S4S2K1"/>
<evidence type="ECO:0000313" key="3">
    <source>
        <dbReference type="EMBL" id="POU68069.1"/>
    </source>
</evidence>
<evidence type="ECO:0000256" key="1">
    <source>
        <dbReference type="ARBA" id="ARBA00010244"/>
    </source>
</evidence>
<comment type="caution">
    <text evidence="3">The sequence shown here is derived from an EMBL/GenBank/DDBJ whole genome shotgun (WGS) entry which is preliminary data.</text>
</comment>
<dbReference type="PROSITE" id="PS50005">
    <property type="entry name" value="TPR"/>
    <property type="match status" value="1"/>
</dbReference>
<dbReference type="SUPFAM" id="SSF48452">
    <property type="entry name" value="TPR-like"/>
    <property type="match status" value="1"/>
</dbReference>
<dbReference type="OrthoDB" id="8591320at2"/>
<dbReference type="Gene3D" id="1.25.40.10">
    <property type="entry name" value="Tetratricopeptide repeat domain"/>
    <property type="match status" value="1"/>
</dbReference>
<accession>A0A2S4S2K1</accession>
<dbReference type="Pfam" id="PF07720">
    <property type="entry name" value="TPR_3"/>
    <property type="match status" value="2"/>
</dbReference>
<organism evidence="3 4">
    <name type="scientific">Citrobacter amalonaticus</name>
    <dbReference type="NCBI Taxonomy" id="35703"/>
    <lineage>
        <taxon>Bacteria</taxon>
        <taxon>Pseudomonadati</taxon>
        <taxon>Pseudomonadota</taxon>
        <taxon>Gammaproteobacteria</taxon>
        <taxon>Enterobacterales</taxon>
        <taxon>Enterobacteriaceae</taxon>
        <taxon>Citrobacter</taxon>
    </lineage>
</organism>
<evidence type="ECO:0000313" key="4">
    <source>
        <dbReference type="Proteomes" id="UP000237003"/>
    </source>
</evidence>
<dbReference type="PRINTS" id="PR01595">
    <property type="entry name" value="SYCDCHAPRONE"/>
</dbReference>
<dbReference type="EMBL" id="PQLX01000001">
    <property type="protein sequence ID" value="POU68069.1"/>
    <property type="molecule type" value="Genomic_DNA"/>
</dbReference>
<evidence type="ECO:0000256" key="2">
    <source>
        <dbReference type="PROSITE-ProRule" id="PRU00339"/>
    </source>
</evidence>
<protein>
    <submittedName>
        <fullName evidence="3">CesD/SycD/LcrH family type III secretion system chaperone</fullName>
    </submittedName>
</protein>
<dbReference type="InterPro" id="IPR011990">
    <property type="entry name" value="TPR-like_helical_dom_sf"/>
</dbReference>